<gene>
    <name evidence="1" type="ORF">PXEA_LOCUS5446</name>
</gene>
<protein>
    <recommendedName>
        <fullName evidence="3">Reverse transcriptase domain-containing protein</fullName>
    </recommendedName>
</protein>
<proteinExistence type="predicted"/>
<name>A0A448WHL7_9PLAT</name>
<keyword evidence="2" id="KW-1185">Reference proteome</keyword>
<dbReference type="EMBL" id="CAAALY010013495">
    <property type="protein sequence ID" value="VEL12006.1"/>
    <property type="molecule type" value="Genomic_DNA"/>
</dbReference>
<organism evidence="1 2">
    <name type="scientific">Protopolystoma xenopodis</name>
    <dbReference type="NCBI Taxonomy" id="117903"/>
    <lineage>
        <taxon>Eukaryota</taxon>
        <taxon>Metazoa</taxon>
        <taxon>Spiralia</taxon>
        <taxon>Lophotrochozoa</taxon>
        <taxon>Platyhelminthes</taxon>
        <taxon>Monogenea</taxon>
        <taxon>Polyopisthocotylea</taxon>
        <taxon>Polystomatidea</taxon>
        <taxon>Polystomatidae</taxon>
        <taxon>Protopolystoma</taxon>
    </lineage>
</organism>
<evidence type="ECO:0000313" key="2">
    <source>
        <dbReference type="Proteomes" id="UP000784294"/>
    </source>
</evidence>
<accession>A0A448WHL7</accession>
<comment type="caution">
    <text evidence="1">The sequence shown here is derived from an EMBL/GenBank/DDBJ whole genome shotgun (WGS) entry which is preliminary data.</text>
</comment>
<dbReference type="Proteomes" id="UP000784294">
    <property type="component" value="Unassembled WGS sequence"/>
</dbReference>
<evidence type="ECO:0008006" key="3">
    <source>
        <dbReference type="Google" id="ProtNLM"/>
    </source>
</evidence>
<sequence length="71" mass="8422">MDTTLIPYQFAVQRPIYEQIFGLHMNSPLSPLLAVYMDKLEEKIKKSPEHRTVVMRYLDDYFALWSDGKEI</sequence>
<evidence type="ECO:0000313" key="1">
    <source>
        <dbReference type="EMBL" id="VEL12006.1"/>
    </source>
</evidence>
<dbReference type="AlphaFoldDB" id="A0A448WHL7"/>
<reference evidence="1" key="1">
    <citation type="submission" date="2018-11" db="EMBL/GenBank/DDBJ databases">
        <authorList>
            <consortium name="Pathogen Informatics"/>
        </authorList>
    </citation>
    <scope>NUCLEOTIDE SEQUENCE</scope>
</reference>